<reference evidence="3" key="1">
    <citation type="submission" date="2024-06" db="EMBL/GenBank/DDBJ databases">
        <authorList>
            <person name="Ryan C."/>
        </authorList>
    </citation>
    <scope>NUCLEOTIDE SEQUENCE [LARGE SCALE GENOMIC DNA]</scope>
</reference>
<dbReference type="Gene3D" id="1.20.1280.50">
    <property type="match status" value="1"/>
</dbReference>
<dbReference type="InterPro" id="IPR036047">
    <property type="entry name" value="F-box-like_dom_sf"/>
</dbReference>
<reference evidence="2 3" key="2">
    <citation type="submission" date="2024-10" db="EMBL/GenBank/DDBJ databases">
        <authorList>
            <person name="Ryan C."/>
        </authorList>
    </citation>
    <scope>NUCLEOTIDE SEQUENCE [LARGE SCALE GENOMIC DNA]</scope>
</reference>
<evidence type="ECO:0000313" key="2">
    <source>
        <dbReference type="EMBL" id="CAL4981845.1"/>
    </source>
</evidence>
<dbReference type="InterPro" id="IPR053197">
    <property type="entry name" value="F-box_SCFL_complex_component"/>
</dbReference>
<evidence type="ECO:0000313" key="3">
    <source>
        <dbReference type="Proteomes" id="UP001497457"/>
    </source>
</evidence>
<dbReference type="PANTHER" id="PTHR34223">
    <property type="entry name" value="OS11G0201299 PROTEIN"/>
    <property type="match status" value="1"/>
</dbReference>
<accession>A0ABC9AKM3</accession>
<protein>
    <recommendedName>
        <fullName evidence="1">F-box domain-containing protein</fullName>
    </recommendedName>
</protein>
<keyword evidence="3" id="KW-1185">Reference proteome</keyword>
<dbReference type="Proteomes" id="UP001497457">
    <property type="component" value="Chromosome 21rd"/>
</dbReference>
<proteinExistence type="predicted"/>
<dbReference type="InterPro" id="IPR053781">
    <property type="entry name" value="F-box_AtFBL13-like"/>
</dbReference>
<sequence>MAPWEIAKKAPVASGSNGMDALPDGVLEHILGFLPAPEAVRTCVLACRWRHLWRFATGGLHINSVPDHTKPSASYEKLLQFADHLLEHRGHAPLETCELRFVIGCPDAELYVNRWIQHVVMCKVQMLRLSNTYHGWFQLDPLVSEHLMSLELVGLMLTSRFCDLSNCPALEHLEFDDCNFSYDNWCRTPVFQSVPLLQEAFVRVTGVSPDCCCDEPGHEDGNVEDCFSCYNIEHHNKRLLLHGLSQLVNLSMIAESRKVILGWDLNHWPRFNNLKTLLLNDCWCVDPKFHALTCILKHSPLLEKLTLELFSKEPKHKMEIFGRCNPMERSPAISQHLKSIEVNCEVVDKDVQNVLRFLCTINICK</sequence>
<dbReference type="PANTHER" id="PTHR34223:SF107">
    <property type="entry name" value="F-BOX DOMAIN-CONTAINING PROTEIN"/>
    <property type="match status" value="1"/>
</dbReference>
<organism evidence="2 3">
    <name type="scientific">Urochloa decumbens</name>
    <dbReference type="NCBI Taxonomy" id="240449"/>
    <lineage>
        <taxon>Eukaryota</taxon>
        <taxon>Viridiplantae</taxon>
        <taxon>Streptophyta</taxon>
        <taxon>Embryophyta</taxon>
        <taxon>Tracheophyta</taxon>
        <taxon>Spermatophyta</taxon>
        <taxon>Magnoliopsida</taxon>
        <taxon>Liliopsida</taxon>
        <taxon>Poales</taxon>
        <taxon>Poaceae</taxon>
        <taxon>PACMAD clade</taxon>
        <taxon>Panicoideae</taxon>
        <taxon>Panicodae</taxon>
        <taxon>Paniceae</taxon>
        <taxon>Melinidinae</taxon>
        <taxon>Urochloa</taxon>
    </lineage>
</organism>
<evidence type="ECO:0000259" key="1">
    <source>
        <dbReference type="Pfam" id="PF00646"/>
    </source>
</evidence>
<dbReference type="EMBL" id="OZ075131">
    <property type="protein sequence ID" value="CAL4981845.1"/>
    <property type="molecule type" value="Genomic_DNA"/>
</dbReference>
<dbReference type="Pfam" id="PF00646">
    <property type="entry name" value="F-box"/>
    <property type="match status" value="1"/>
</dbReference>
<dbReference type="AlphaFoldDB" id="A0ABC9AKM3"/>
<feature type="domain" description="F-box" evidence="1">
    <location>
        <begin position="21"/>
        <end position="54"/>
    </location>
</feature>
<name>A0ABC9AKM3_9POAL</name>
<dbReference type="SUPFAM" id="SSF81383">
    <property type="entry name" value="F-box domain"/>
    <property type="match status" value="1"/>
</dbReference>
<dbReference type="InterPro" id="IPR001810">
    <property type="entry name" value="F-box_dom"/>
</dbReference>
<gene>
    <name evidence="2" type="ORF">URODEC1_LOCUS56336</name>
</gene>
<dbReference type="CDD" id="cd22160">
    <property type="entry name" value="F-box_AtFBL13-like"/>
    <property type="match status" value="1"/>
</dbReference>
<dbReference type="SUPFAM" id="SSF52047">
    <property type="entry name" value="RNI-like"/>
    <property type="match status" value="1"/>
</dbReference>